<dbReference type="PANTHER" id="PTHR33112:SF10">
    <property type="entry name" value="TOL"/>
    <property type="match status" value="1"/>
</dbReference>
<name>A0A370BHP4_ASPNG</name>
<dbReference type="Proteomes" id="UP000253845">
    <property type="component" value="Unassembled WGS sequence"/>
</dbReference>
<dbReference type="EMBL" id="KZ852009">
    <property type="protein sequence ID" value="RDH13938.1"/>
    <property type="molecule type" value="Genomic_DNA"/>
</dbReference>
<feature type="domain" description="Heterokaryon incompatibility" evidence="1">
    <location>
        <begin position="170"/>
        <end position="312"/>
    </location>
</feature>
<dbReference type="InterPro" id="IPR010730">
    <property type="entry name" value="HET"/>
</dbReference>
<dbReference type="Pfam" id="PF06985">
    <property type="entry name" value="HET"/>
    <property type="match status" value="1"/>
</dbReference>
<gene>
    <name evidence="2" type="ORF">M747DRAFT_300383</name>
</gene>
<dbReference type="PANTHER" id="PTHR33112">
    <property type="entry name" value="DOMAIN PROTEIN, PUTATIVE-RELATED"/>
    <property type="match status" value="1"/>
</dbReference>
<dbReference type="AlphaFoldDB" id="A0A370BHP4"/>
<evidence type="ECO:0000313" key="2">
    <source>
        <dbReference type="EMBL" id="RDH13938.1"/>
    </source>
</evidence>
<accession>A0A370BHP4</accession>
<evidence type="ECO:0000313" key="3">
    <source>
        <dbReference type="Proteomes" id="UP000253845"/>
    </source>
</evidence>
<proteinExistence type="predicted"/>
<organism evidence="2 3">
    <name type="scientific">Aspergillus niger ATCC 13496</name>
    <dbReference type="NCBI Taxonomy" id="1353008"/>
    <lineage>
        <taxon>Eukaryota</taxon>
        <taxon>Fungi</taxon>
        <taxon>Dikarya</taxon>
        <taxon>Ascomycota</taxon>
        <taxon>Pezizomycotina</taxon>
        <taxon>Eurotiomycetes</taxon>
        <taxon>Eurotiomycetidae</taxon>
        <taxon>Eurotiales</taxon>
        <taxon>Aspergillaceae</taxon>
        <taxon>Aspergillus</taxon>
        <taxon>Aspergillus subgen. Circumdati</taxon>
    </lineage>
</organism>
<reference evidence="2 3" key="1">
    <citation type="submission" date="2018-07" db="EMBL/GenBank/DDBJ databases">
        <title>Section-level genome sequencing of Aspergillus section Nigri to investigate inter- and intra-species variation.</title>
        <authorList>
            <consortium name="DOE Joint Genome Institute"/>
            <person name="Vesth T.C."/>
            <person name="Nybo J.L."/>
            <person name="Theobald S."/>
            <person name="Frisvad J.C."/>
            <person name="Larsen T.O."/>
            <person name="Nielsen K.F."/>
            <person name="Hoof J.B."/>
            <person name="Brandl J."/>
            <person name="Salamov A."/>
            <person name="Riley R."/>
            <person name="Gladden J.M."/>
            <person name="Phatale P."/>
            <person name="Nielsen M.T."/>
            <person name="Lyhne E.K."/>
            <person name="Kogle M.E."/>
            <person name="Strasser K."/>
            <person name="McDonnell E."/>
            <person name="Barry K."/>
            <person name="Clum A."/>
            <person name="Chen C."/>
            <person name="Nolan M."/>
            <person name="Sandor L."/>
            <person name="Kuo A."/>
            <person name="Lipzen A."/>
            <person name="Hainaut M."/>
            <person name="Drula E."/>
            <person name="Tsang A."/>
            <person name="Magnuson J.K."/>
            <person name="Henrissat B."/>
            <person name="Wiebenga A."/>
            <person name="Simmons B.A."/>
            <person name="Makela M.R."/>
            <person name="De vries R.P."/>
            <person name="Grigoriev I.V."/>
            <person name="Mortensen U.H."/>
            <person name="Baker S.E."/>
            <person name="Andersen M.R."/>
        </authorList>
    </citation>
    <scope>NUCLEOTIDE SEQUENCE [LARGE SCALE GENOMIC DNA]</scope>
    <source>
        <strain evidence="2 3">ATCC 13496</strain>
    </source>
</reference>
<protein>
    <submittedName>
        <fullName evidence="2">HET-domain-containing protein</fullName>
    </submittedName>
</protein>
<sequence length="595" mass="69162">MTSGSAYAGWIHGAFVDRWSCETDTEVTDLIAGCKNKFVLGRRTLLRHPKTAFRQYFRSKNDSEIISHYLVHRAIDDAYISIDRRQSSTFHISSYSDLQKEYKESEYTHRLPIINRFDVLRQWLGVCDKQHSCMQERRQVVPKRVIFVGTDHSDQLQLQESANITQPFDYITLSHCWGKPTDEEMEQFRTTPRNYQKRLEGFSYHSLPKVFQDAITVTRELNKQYLWIDALCIIQGDQKDWEEEGARMDKVFASAYCTIASSSASGWNDGFLNRTQDFCQSDVINSDQKIVDDFRKLVDEGQLHKRAWVLQERALSRRTIYFTAQQTYWECGRGVRCENFTTLRCPITRLYLLDSRFPERLVLAGYKSAALFLQELITDYSRRDLTFPKKDKVVAFSGIAERIKEALATEVRYGVFRCFLPRLLLWKRAGMENDRISYDDDRVPSWSWMLYNGKIDFLTQSDLQVPRNQSLSFDNSERGINIEVRQLEDCYTRERDGEHIIFTKTKKVEVTTEVEVTEEVEVGILHFDMGSAAEVESGNCVVIAMSQDDDKDDPNKEYYILAVQRTSGEEEYERLGVGRVRACYVSKGSTSGKLL</sequence>
<evidence type="ECO:0000259" key="1">
    <source>
        <dbReference type="Pfam" id="PF06985"/>
    </source>
</evidence>
<dbReference type="VEuPathDB" id="FungiDB:M747DRAFT_300383"/>